<feature type="region of interest" description="Disordered" evidence="1">
    <location>
        <begin position="132"/>
        <end position="157"/>
    </location>
</feature>
<feature type="compositionally biased region" description="Low complexity" evidence="1">
    <location>
        <begin position="134"/>
        <end position="144"/>
    </location>
</feature>
<feature type="compositionally biased region" description="Acidic residues" evidence="1">
    <location>
        <begin position="37"/>
        <end position="48"/>
    </location>
</feature>
<name>A0A4T0WV06_9ASCO</name>
<proteinExistence type="predicted"/>
<accession>A0A4T0WV06</accession>
<dbReference type="Proteomes" id="UP000307173">
    <property type="component" value="Unassembled WGS sequence"/>
</dbReference>
<organism evidence="2 3">
    <name type="scientific">Pichia inconspicua</name>
    <dbReference type="NCBI Taxonomy" id="52247"/>
    <lineage>
        <taxon>Eukaryota</taxon>
        <taxon>Fungi</taxon>
        <taxon>Dikarya</taxon>
        <taxon>Ascomycota</taxon>
        <taxon>Saccharomycotina</taxon>
        <taxon>Pichiomycetes</taxon>
        <taxon>Pichiales</taxon>
        <taxon>Pichiaceae</taxon>
        <taxon>Pichia</taxon>
    </lineage>
</organism>
<reference evidence="2 3" key="1">
    <citation type="journal article" date="2019" name="Front. Genet.">
        <title>Whole-Genome Sequencing of the Opportunistic Yeast Pathogen Candida inconspicua Uncovers Its Hybrid Origin.</title>
        <authorList>
            <person name="Mixao V."/>
            <person name="Hansen A.P."/>
            <person name="Saus E."/>
            <person name="Boekhout T."/>
            <person name="Lass-Florl C."/>
            <person name="Gabaldon T."/>
        </authorList>
    </citation>
    <scope>NUCLEOTIDE SEQUENCE [LARGE SCALE GENOMIC DNA]</scope>
    <source>
        <strain evidence="2 3">CBS 180</strain>
    </source>
</reference>
<dbReference type="EMBL" id="SELW01000668">
    <property type="protein sequence ID" value="TID13878.1"/>
    <property type="molecule type" value="Genomic_DNA"/>
</dbReference>
<comment type="caution">
    <text evidence="2">The sequence shown here is derived from an EMBL/GenBank/DDBJ whole genome shotgun (WGS) entry which is preliminary data.</text>
</comment>
<protein>
    <submittedName>
        <fullName evidence="2">Uncharacterized protein</fullName>
    </submittedName>
</protein>
<evidence type="ECO:0000313" key="2">
    <source>
        <dbReference type="EMBL" id="TID13878.1"/>
    </source>
</evidence>
<dbReference type="OrthoDB" id="3997906at2759"/>
<feature type="compositionally biased region" description="Low complexity" evidence="1">
    <location>
        <begin position="250"/>
        <end position="262"/>
    </location>
</feature>
<feature type="region of interest" description="Disordered" evidence="1">
    <location>
        <begin position="29"/>
        <end position="51"/>
    </location>
</feature>
<keyword evidence="3" id="KW-1185">Reference proteome</keyword>
<gene>
    <name evidence="2" type="ORF">CANINC_004825</name>
</gene>
<evidence type="ECO:0000256" key="1">
    <source>
        <dbReference type="SAM" id="MobiDB-lite"/>
    </source>
</evidence>
<evidence type="ECO:0000313" key="3">
    <source>
        <dbReference type="Proteomes" id="UP000307173"/>
    </source>
</evidence>
<dbReference type="AlphaFoldDB" id="A0A4T0WV06"/>
<feature type="region of interest" description="Disordered" evidence="1">
    <location>
        <begin position="250"/>
        <end position="271"/>
    </location>
</feature>
<sequence length="401" mass="44532">MPPREGNSNLLSSVFAKAHSASALSLVSSKTVRGEDDYGNENEQPEEFPIDKGYLPIGVALRKSNIASSDSSASEDSDEELSNLPQVGYKESSNLKNALLNVFSIKNKVNGIKGIQFQTGNEVGASVNDFQMYPTNETNPTKTTKSTKGKPNHSSPNVFKKIISRKAMVPKMKAFKRIADDLEIEVSPLHDEIEHERLINSTWKTDMELLTSNPSVPHSSLLSREHNMMVLNYDNLKKFEIINKANESWNNNRRKSSSSMTNDSYKSLSRRGSFNNLNGTYMRRSSINALPQQTSVPSISLSSLNRNSKSVKPHTAPITPIAISRKRKLNHDETDNEDYLSDDSTVSTWNGTFNNKRRLVGASVTNSPKSPAIDPFPSRRNSVLLQTLQSASDSFESMSLK</sequence>